<evidence type="ECO:0000256" key="2">
    <source>
        <dbReference type="SAM" id="SignalP"/>
    </source>
</evidence>
<feature type="compositionally biased region" description="Low complexity" evidence="1">
    <location>
        <begin position="33"/>
        <end position="44"/>
    </location>
</feature>
<reference evidence="3" key="1">
    <citation type="submission" date="2023-03" db="EMBL/GenBank/DDBJ databases">
        <title>Massive genome expansion in bonnet fungi (Mycena s.s.) driven by repeated elements and novel gene families across ecological guilds.</title>
        <authorList>
            <consortium name="Lawrence Berkeley National Laboratory"/>
            <person name="Harder C.B."/>
            <person name="Miyauchi S."/>
            <person name="Viragh M."/>
            <person name="Kuo A."/>
            <person name="Thoen E."/>
            <person name="Andreopoulos B."/>
            <person name="Lu D."/>
            <person name="Skrede I."/>
            <person name="Drula E."/>
            <person name="Henrissat B."/>
            <person name="Morin E."/>
            <person name="Kohler A."/>
            <person name="Barry K."/>
            <person name="LaButti K."/>
            <person name="Morin E."/>
            <person name="Salamov A."/>
            <person name="Lipzen A."/>
            <person name="Mereny Z."/>
            <person name="Hegedus B."/>
            <person name="Baldrian P."/>
            <person name="Stursova M."/>
            <person name="Weitz H."/>
            <person name="Taylor A."/>
            <person name="Grigoriev I.V."/>
            <person name="Nagy L.G."/>
            <person name="Martin F."/>
            <person name="Kauserud H."/>
        </authorList>
    </citation>
    <scope>NUCLEOTIDE SEQUENCE</scope>
    <source>
        <strain evidence="3">CBHHK067</strain>
    </source>
</reference>
<accession>A0AAD7BSN0</accession>
<dbReference type="EMBL" id="JARKIE010000529">
    <property type="protein sequence ID" value="KAJ7629851.1"/>
    <property type="molecule type" value="Genomic_DNA"/>
</dbReference>
<keyword evidence="2" id="KW-0732">Signal</keyword>
<dbReference type="AlphaFoldDB" id="A0AAD7BSN0"/>
<evidence type="ECO:0000313" key="4">
    <source>
        <dbReference type="Proteomes" id="UP001221757"/>
    </source>
</evidence>
<dbReference type="Proteomes" id="UP001221757">
    <property type="component" value="Unassembled WGS sequence"/>
</dbReference>
<evidence type="ECO:0000256" key="1">
    <source>
        <dbReference type="SAM" id="MobiDB-lite"/>
    </source>
</evidence>
<evidence type="ECO:0000313" key="3">
    <source>
        <dbReference type="EMBL" id="KAJ7629851.1"/>
    </source>
</evidence>
<comment type="caution">
    <text evidence="3">The sequence shown here is derived from an EMBL/GenBank/DDBJ whole genome shotgun (WGS) entry which is preliminary data.</text>
</comment>
<sequence length="75" mass="8007">MQFSLILLSPFLVSTLAAPVLQTRDIIDDACTAKPSAMPAPSAPQRLVPSPAHARTPRTTALSSHPRSSARRPSF</sequence>
<gene>
    <name evidence="3" type="ORF">B0H17DRAFT_1109458</name>
</gene>
<feature type="chain" id="PRO_5042190922" evidence="2">
    <location>
        <begin position="18"/>
        <end position="75"/>
    </location>
</feature>
<feature type="signal peptide" evidence="2">
    <location>
        <begin position="1"/>
        <end position="17"/>
    </location>
</feature>
<proteinExistence type="predicted"/>
<protein>
    <submittedName>
        <fullName evidence="3">Uncharacterized protein</fullName>
    </submittedName>
</protein>
<organism evidence="3 4">
    <name type="scientific">Mycena rosella</name>
    <name type="common">Pink bonnet</name>
    <name type="synonym">Agaricus rosellus</name>
    <dbReference type="NCBI Taxonomy" id="1033263"/>
    <lineage>
        <taxon>Eukaryota</taxon>
        <taxon>Fungi</taxon>
        <taxon>Dikarya</taxon>
        <taxon>Basidiomycota</taxon>
        <taxon>Agaricomycotina</taxon>
        <taxon>Agaricomycetes</taxon>
        <taxon>Agaricomycetidae</taxon>
        <taxon>Agaricales</taxon>
        <taxon>Marasmiineae</taxon>
        <taxon>Mycenaceae</taxon>
        <taxon>Mycena</taxon>
    </lineage>
</organism>
<feature type="non-terminal residue" evidence="3">
    <location>
        <position position="1"/>
    </location>
</feature>
<feature type="region of interest" description="Disordered" evidence="1">
    <location>
        <begin position="33"/>
        <end position="75"/>
    </location>
</feature>
<name>A0AAD7BSN0_MYCRO</name>
<keyword evidence="4" id="KW-1185">Reference proteome</keyword>